<dbReference type="InterPro" id="IPR014756">
    <property type="entry name" value="Ig_E-set"/>
</dbReference>
<keyword evidence="5" id="KW-1133">Transmembrane helix</keyword>
<feature type="compositionally biased region" description="Basic and acidic residues" evidence="4">
    <location>
        <begin position="1159"/>
        <end position="1181"/>
    </location>
</feature>
<evidence type="ECO:0000259" key="6">
    <source>
        <dbReference type="SMART" id="SM00429"/>
    </source>
</evidence>
<keyword evidence="8" id="KW-1185">Reference proteome</keyword>
<feature type="compositionally biased region" description="Basic residues" evidence="4">
    <location>
        <begin position="185"/>
        <end position="196"/>
    </location>
</feature>
<dbReference type="PROSITE" id="PS50297">
    <property type="entry name" value="ANK_REP_REGION"/>
    <property type="match status" value="2"/>
</dbReference>
<feature type="region of interest" description="Disordered" evidence="4">
    <location>
        <begin position="26"/>
        <end position="149"/>
    </location>
</feature>
<feature type="compositionally biased region" description="Polar residues" evidence="4">
    <location>
        <begin position="210"/>
        <end position="224"/>
    </location>
</feature>
<dbReference type="CDD" id="cd00102">
    <property type="entry name" value="IPT"/>
    <property type="match status" value="1"/>
</dbReference>
<feature type="repeat" description="ANK" evidence="3">
    <location>
        <begin position="1005"/>
        <end position="1037"/>
    </location>
</feature>
<dbReference type="PANTHER" id="PTHR24171">
    <property type="entry name" value="ANKYRIN REPEAT DOMAIN-CONTAINING PROTEIN 39-RELATED"/>
    <property type="match status" value="1"/>
</dbReference>
<comment type="caution">
    <text evidence="7">The sequence shown here is derived from an EMBL/GenBank/DDBJ whole genome shotgun (WGS) entry which is preliminary data.</text>
</comment>
<feature type="compositionally biased region" description="Low complexity" evidence="4">
    <location>
        <begin position="76"/>
        <end position="90"/>
    </location>
</feature>
<organism evidence="7 8">
    <name type="scientific">Cephalotrichum gorgonifer</name>
    <dbReference type="NCBI Taxonomy" id="2041049"/>
    <lineage>
        <taxon>Eukaryota</taxon>
        <taxon>Fungi</taxon>
        <taxon>Dikarya</taxon>
        <taxon>Ascomycota</taxon>
        <taxon>Pezizomycotina</taxon>
        <taxon>Sordariomycetes</taxon>
        <taxon>Hypocreomycetidae</taxon>
        <taxon>Microascales</taxon>
        <taxon>Microascaceae</taxon>
        <taxon>Cephalotrichum</taxon>
    </lineage>
</organism>
<feature type="compositionally biased region" description="Polar residues" evidence="4">
    <location>
        <begin position="592"/>
        <end position="622"/>
    </location>
</feature>
<evidence type="ECO:0000256" key="1">
    <source>
        <dbReference type="ARBA" id="ARBA00022737"/>
    </source>
</evidence>
<keyword evidence="2 3" id="KW-0040">ANK repeat</keyword>
<dbReference type="Pfam" id="PF01833">
    <property type="entry name" value="TIG"/>
    <property type="match status" value="1"/>
</dbReference>
<proteinExistence type="predicted"/>
<evidence type="ECO:0000256" key="2">
    <source>
        <dbReference type="ARBA" id="ARBA00023043"/>
    </source>
</evidence>
<dbReference type="Pfam" id="PF12796">
    <property type="entry name" value="Ank_2"/>
    <property type="match status" value="1"/>
</dbReference>
<dbReference type="SUPFAM" id="SSF81296">
    <property type="entry name" value="E set domains"/>
    <property type="match status" value="1"/>
</dbReference>
<feature type="region of interest" description="Disordered" evidence="4">
    <location>
        <begin position="1100"/>
        <end position="1192"/>
    </location>
</feature>
<feature type="region of interest" description="Disordered" evidence="4">
    <location>
        <begin position="389"/>
        <end position="414"/>
    </location>
</feature>
<feature type="compositionally biased region" description="Polar residues" evidence="4">
    <location>
        <begin position="169"/>
        <end position="182"/>
    </location>
</feature>
<dbReference type="InterPro" id="IPR057962">
    <property type="entry name" value="SPT23_MGA2_DBD"/>
</dbReference>
<dbReference type="Pfam" id="PF25603">
    <property type="entry name" value="SPT23_MGA2_DBD"/>
    <property type="match status" value="1"/>
</dbReference>
<feature type="region of interest" description="Disordered" evidence="4">
    <location>
        <begin position="164"/>
        <end position="240"/>
    </location>
</feature>
<dbReference type="SMART" id="SM00429">
    <property type="entry name" value="IPT"/>
    <property type="match status" value="1"/>
</dbReference>
<dbReference type="GO" id="GO:0004842">
    <property type="term" value="F:ubiquitin-protein transferase activity"/>
    <property type="evidence" value="ECO:0007669"/>
    <property type="project" value="TreeGrafter"/>
</dbReference>
<dbReference type="PANTHER" id="PTHR24171:SF8">
    <property type="entry name" value="BRCA1-ASSOCIATED RING DOMAIN PROTEIN 1"/>
    <property type="match status" value="1"/>
</dbReference>
<dbReference type="SUPFAM" id="SSF48403">
    <property type="entry name" value="Ankyrin repeat"/>
    <property type="match status" value="1"/>
</dbReference>
<keyword evidence="1" id="KW-0677">Repeat</keyword>
<dbReference type="InterPro" id="IPR002909">
    <property type="entry name" value="IPT_dom"/>
</dbReference>
<feature type="domain" description="IPT/TIG" evidence="6">
    <location>
        <begin position="824"/>
        <end position="909"/>
    </location>
</feature>
<keyword evidence="5" id="KW-0472">Membrane</keyword>
<evidence type="ECO:0000256" key="5">
    <source>
        <dbReference type="SAM" id="Phobius"/>
    </source>
</evidence>
<feature type="compositionally biased region" description="Polar residues" evidence="4">
    <location>
        <begin position="1106"/>
        <end position="1122"/>
    </location>
</feature>
<name>A0AAE8MYZ4_9PEZI</name>
<dbReference type="EMBL" id="ONZQ02000008">
    <property type="protein sequence ID" value="SPO03396.1"/>
    <property type="molecule type" value="Genomic_DNA"/>
</dbReference>
<feature type="compositionally biased region" description="Low complexity" evidence="4">
    <location>
        <begin position="198"/>
        <end position="209"/>
    </location>
</feature>
<feature type="compositionally biased region" description="Low complexity" evidence="4">
    <location>
        <begin position="638"/>
        <end position="660"/>
    </location>
</feature>
<keyword evidence="5" id="KW-0812">Transmembrane</keyword>
<feature type="compositionally biased region" description="Acidic residues" evidence="4">
    <location>
        <begin position="1143"/>
        <end position="1158"/>
    </location>
</feature>
<gene>
    <name evidence="7" type="ORF">DNG_06079</name>
</gene>
<dbReference type="InterPro" id="IPR002110">
    <property type="entry name" value="Ankyrin_rpt"/>
</dbReference>
<dbReference type="Gene3D" id="2.60.40.10">
    <property type="entry name" value="Immunoglobulins"/>
    <property type="match status" value="1"/>
</dbReference>
<feature type="region of interest" description="Disordered" evidence="4">
    <location>
        <begin position="799"/>
        <end position="825"/>
    </location>
</feature>
<feature type="repeat" description="ANK" evidence="3">
    <location>
        <begin position="1038"/>
        <end position="1070"/>
    </location>
</feature>
<evidence type="ECO:0000256" key="4">
    <source>
        <dbReference type="SAM" id="MobiDB-lite"/>
    </source>
</evidence>
<feature type="region of interest" description="Disordered" evidence="4">
    <location>
        <begin position="533"/>
        <end position="752"/>
    </location>
</feature>
<dbReference type="PROSITE" id="PS50088">
    <property type="entry name" value="ANK_REPEAT"/>
    <property type="match status" value="2"/>
</dbReference>
<dbReference type="Gene3D" id="1.25.40.20">
    <property type="entry name" value="Ankyrin repeat-containing domain"/>
    <property type="match status" value="1"/>
</dbReference>
<protein>
    <recommendedName>
        <fullName evidence="6">IPT/TIG domain-containing protein</fullName>
    </recommendedName>
</protein>
<dbReference type="InterPro" id="IPR036770">
    <property type="entry name" value="Ankyrin_rpt-contain_sf"/>
</dbReference>
<feature type="compositionally biased region" description="Low complexity" evidence="4">
    <location>
        <begin position="547"/>
        <end position="591"/>
    </location>
</feature>
<dbReference type="InterPro" id="IPR013783">
    <property type="entry name" value="Ig-like_fold"/>
</dbReference>
<sequence>MDPPPEEDHFSFFNMGADQAFTFEGIPSFLHDDPTLDPSSLTLSTIPKGPNSHNDLLEQKAPAGFGLQDPYDESLSDSSSSKRTSSGPSSKRGTAEPDAQNDTTMEYGVLQNAPPSPSQMREMMGGHPLSIDTPPLEMDTSFDTPPLEMDSAFDASEFLHDHPFDLDRASTSPVSRPPQVTANRRPVHRAKSRPKNKSSSSTGASVGASPQSTSFAASNASSPMSPGDFRDPTPSMFMQADPSTMFMRTPNWPAQFSGGSDPMRGGPNAMHHAFVNAPNPMATSSAMMLAPYSNFMPMPHGMNVAGPFLSFDKEGMPPRTRVETQIHLKTVFGQLPPGVSKLHLPKHTISKPKLWSKVPYVPSPDTLNLQTMLVCTGAMENEEWRKRAFKRARDGPNSGLGNARPDEEDDADKPLKGGEVWICTNCIERERKRAERKKIKKPDEEGTWKAEEWRRAVVFNTNEIKELPKPDPQTGHTIVELPMRIACYCRHQQEKLGFQVIFTITDHLGRVLAQELTPSIMITDDHKNHVAPQLLSPSATQPGATKPQAPATSQAQSPQGQASQAQVSPAHLSQAQVAQAQASRAQASQSQTKPNPLNASSRASQSVQPTSFRASQSVSDLSRLQAGPPSASRPLLNPGAASAASRSLSRPASPSSLSGPNAKKRKSSSGKVPVSMAMTPLDTVAPGAAPGKVPEAQSASTPPFLQGGVFNPSDSTFAGGSPSAGGSRFGATPSTPGMEDHPLFSPSAASSAAMEQAFAPHGFSASRSAHASRAPSPNSFANVMNTAALQTQFAHRFNAGSDSDPAATWNPMGTSVPSEASEPMPTISRITPAEGSKLGGYEVTILGENLHRGLEVMFGSRKAMATWYWAENIILCVVPASPVAGDVAVTFSKQPPGVSMLNPHKFRYLDDDEDKLLRSAMEVLARKMNGNLGDVKDFAMSILNYRGLPPNHGGVNGGGSSGQGYGNAAGSSAPHDIESQLMKCLELIDLDDSPHRAQWDYKISSGHTMLHMACSLGFHRFAAGLVARGANVDVHDNSGFTPLHFAALNNHPEIVRRLLLAGADSTAKSLGGMMPADVARSDDIIADLRRVARRTRSLSVGCLRSAPSSTTSLKSLWGQTEPMSPYDRARDDSDVEYSSFDSSDSDEQDRDADEEDEVLEMRRPSIHSRRSDSHLSQRENGDNLLEPPPSPNAAAAAFRQFQQAMAIYVQSLPQLPHMPQMPQMPALPRMGTQADNQMPLYYAQFIRQLTALVPGKAGPRPATPESEADKAMGIRGWWNRSWVANDTLPPPSYEDLYPGREVDSKARSAEEAFAMQPPMETKRAVETTTEAEAVEVAEEVSPANLDDEVGVLTIGRKNAITKEQQRDILRAHQVNFKRLSSDRNLFIIWIPLLVVVAAALLYGHFPEVSARIGQFIYSLMGPRTPAHPDSVTGAPGLAVEV</sequence>
<dbReference type="GO" id="GO:0085020">
    <property type="term" value="P:protein K6-linked ubiquitination"/>
    <property type="evidence" value="ECO:0007669"/>
    <property type="project" value="TreeGrafter"/>
</dbReference>
<evidence type="ECO:0000313" key="7">
    <source>
        <dbReference type="EMBL" id="SPO03396.1"/>
    </source>
</evidence>
<evidence type="ECO:0000313" key="8">
    <source>
        <dbReference type="Proteomes" id="UP001187682"/>
    </source>
</evidence>
<feature type="transmembrane region" description="Helical" evidence="5">
    <location>
        <begin position="1386"/>
        <end position="1405"/>
    </location>
</feature>
<dbReference type="Proteomes" id="UP001187682">
    <property type="component" value="Unassembled WGS sequence"/>
</dbReference>
<dbReference type="SMART" id="SM00248">
    <property type="entry name" value="ANK"/>
    <property type="match status" value="2"/>
</dbReference>
<evidence type="ECO:0000256" key="3">
    <source>
        <dbReference type="PROSITE-ProRule" id="PRU00023"/>
    </source>
</evidence>
<reference evidence="7" key="1">
    <citation type="submission" date="2018-03" db="EMBL/GenBank/DDBJ databases">
        <authorList>
            <person name="Guldener U."/>
        </authorList>
    </citation>
    <scope>NUCLEOTIDE SEQUENCE</scope>
</reference>
<accession>A0AAE8MYZ4</accession>